<dbReference type="GO" id="GO:0005829">
    <property type="term" value="C:cytosol"/>
    <property type="evidence" value="ECO:0007669"/>
    <property type="project" value="TreeGrafter"/>
</dbReference>
<accession>A0A1G6H6N4</accession>
<dbReference type="Proteomes" id="UP000242949">
    <property type="component" value="Unassembled WGS sequence"/>
</dbReference>
<dbReference type="GO" id="GO:0033353">
    <property type="term" value="P:S-adenosylmethionine cycle"/>
    <property type="evidence" value="ECO:0007669"/>
    <property type="project" value="TreeGrafter"/>
</dbReference>
<proteinExistence type="inferred from homology"/>
<dbReference type="PANTHER" id="PTHR23420:SF0">
    <property type="entry name" value="ADENOSYLHOMOCYSTEINASE"/>
    <property type="match status" value="1"/>
</dbReference>
<comment type="similarity">
    <text evidence="1">Belongs to the adenosylhomocysteinase family.</text>
</comment>
<protein>
    <submittedName>
        <fullName evidence="3">Dipicolinate synthase subunit A</fullName>
    </submittedName>
</protein>
<name>A0A1G6H6N4_9BACI</name>
<evidence type="ECO:0000313" key="3">
    <source>
        <dbReference type="EMBL" id="SDB89116.1"/>
    </source>
</evidence>
<dbReference type="Gene3D" id="3.40.50.720">
    <property type="entry name" value="NAD(P)-binding Rossmann-like Domain"/>
    <property type="match status" value="1"/>
</dbReference>
<organism evidence="3 4">
    <name type="scientific">Pelagirhabdus alkalitolerans</name>
    <dbReference type="NCBI Taxonomy" id="1612202"/>
    <lineage>
        <taxon>Bacteria</taxon>
        <taxon>Bacillati</taxon>
        <taxon>Bacillota</taxon>
        <taxon>Bacilli</taxon>
        <taxon>Bacillales</taxon>
        <taxon>Bacillaceae</taxon>
        <taxon>Pelagirhabdus</taxon>
    </lineage>
</organism>
<dbReference type="InterPro" id="IPR000043">
    <property type="entry name" value="Adenosylhomocysteinase-like"/>
</dbReference>
<dbReference type="EMBL" id="FMYI01000002">
    <property type="protein sequence ID" value="SDB89116.1"/>
    <property type="molecule type" value="Genomic_DNA"/>
</dbReference>
<evidence type="ECO:0000313" key="4">
    <source>
        <dbReference type="Proteomes" id="UP000242949"/>
    </source>
</evidence>
<dbReference type="InterPro" id="IPR014215">
    <property type="entry name" value="Dipicolinic_acid_synth_A"/>
</dbReference>
<dbReference type="AlphaFoldDB" id="A0A1G6H6N4"/>
<sequence length="293" mass="32614">MNSMIHLAIIGGDERNAELIDTLINKDYYQLYLIGYDDYQSEFDRVTHMSLDQLENQYLDFILLPINGVSKDGGVKAVYAKETISLSPEWFEKTGKSTIILTGIMTDYLTEQVQRNNINCLEIMSRNDVAIKNAVPTAEGTVQLALETMDRTIHGAKTIVLGFGRVGYTVAHTFNQLHADVRVGVRKTEDIARAETINLEGFHLNQLDEAIQNCDLLINTIPALIITRDHLKKLNKNCLIIDLASKPGGVDFKAATEENLRAIHALGLPAKVAPKTAGQILAYTIDQMIRESN</sequence>
<dbReference type="NCBIfam" id="TIGR02853">
    <property type="entry name" value="spore_dpaA"/>
    <property type="match status" value="1"/>
</dbReference>
<dbReference type="SMART" id="SM00997">
    <property type="entry name" value="AdoHcyase_NAD"/>
    <property type="match status" value="1"/>
</dbReference>
<evidence type="ECO:0000256" key="1">
    <source>
        <dbReference type="ARBA" id="ARBA00007122"/>
    </source>
</evidence>
<dbReference type="PANTHER" id="PTHR23420">
    <property type="entry name" value="ADENOSYLHOMOCYSTEINASE"/>
    <property type="match status" value="1"/>
</dbReference>
<dbReference type="RefSeq" id="WP_090793107.1">
    <property type="nucleotide sequence ID" value="NZ_FMYI01000002.1"/>
</dbReference>
<reference evidence="4" key="1">
    <citation type="submission" date="2016-09" db="EMBL/GenBank/DDBJ databases">
        <authorList>
            <person name="Varghese N."/>
            <person name="Submissions S."/>
        </authorList>
    </citation>
    <scope>NUCLEOTIDE SEQUENCE [LARGE SCALE GENOMIC DNA]</scope>
    <source>
        <strain evidence="4">S5</strain>
    </source>
</reference>
<dbReference type="InterPro" id="IPR031629">
    <property type="entry name" value="DpaA_N"/>
</dbReference>
<feature type="domain" description="S-adenosyl-L-homocysteine hydrolase NAD binding" evidence="2">
    <location>
        <begin position="133"/>
        <end position="288"/>
    </location>
</feature>
<keyword evidence="4" id="KW-1185">Reference proteome</keyword>
<dbReference type="InterPro" id="IPR036291">
    <property type="entry name" value="NAD(P)-bd_dom_sf"/>
</dbReference>
<dbReference type="Pfam" id="PF00670">
    <property type="entry name" value="AdoHcyase_NAD"/>
    <property type="match status" value="1"/>
</dbReference>
<evidence type="ECO:0000259" key="2">
    <source>
        <dbReference type="SMART" id="SM00997"/>
    </source>
</evidence>
<gene>
    <name evidence="3" type="ORF">SAMN05421734_102217</name>
</gene>
<dbReference type="InterPro" id="IPR015878">
    <property type="entry name" value="Ado_hCys_hydrolase_NAD-bd"/>
</dbReference>
<dbReference type="Pfam" id="PF16924">
    <property type="entry name" value="DpaA_N"/>
    <property type="match status" value="1"/>
</dbReference>
<dbReference type="STRING" id="1612202.SAMN05421734_102217"/>
<dbReference type="NCBIfam" id="NF006162">
    <property type="entry name" value="PRK08306.1"/>
    <property type="match status" value="1"/>
</dbReference>
<dbReference type="SUPFAM" id="SSF51735">
    <property type="entry name" value="NAD(P)-binding Rossmann-fold domains"/>
    <property type="match status" value="1"/>
</dbReference>
<dbReference type="OrthoDB" id="8840764at2"/>